<dbReference type="AlphaFoldDB" id="A0A5N5WBU5"/>
<feature type="signal peptide" evidence="1">
    <location>
        <begin position="1"/>
        <end position="27"/>
    </location>
</feature>
<evidence type="ECO:0000256" key="1">
    <source>
        <dbReference type="SAM" id="SignalP"/>
    </source>
</evidence>
<dbReference type="RefSeq" id="WP_152262898.1">
    <property type="nucleotide sequence ID" value="NZ_VOKX01000010.1"/>
</dbReference>
<proteinExistence type="predicted"/>
<keyword evidence="1" id="KW-0732">Signal</keyword>
<protein>
    <submittedName>
        <fullName evidence="2">Uncharacterized protein</fullName>
    </submittedName>
</protein>
<feature type="chain" id="PRO_5024974855" evidence="1">
    <location>
        <begin position="28"/>
        <end position="141"/>
    </location>
</feature>
<evidence type="ECO:0000313" key="2">
    <source>
        <dbReference type="EMBL" id="KAB7849245.1"/>
    </source>
</evidence>
<name>A0A5N5WBU5_STRMB</name>
<sequence length="141" mass="14034">MNRAYRFAIAGALAAGLAAGGAATAFAAPAPAPAPVASAPVTSVSTAAPAAKPALTAQSSVATIGAWQEFRVSGKATGIKPGTTVVLQQKQGAKWVSLPAKVTVDKSSTYSMRVKLGIKGKNALRVTGGGAVSEPIYVTVR</sequence>
<dbReference type="Proteomes" id="UP000327000">
    <property type="component" value="Unassembled WGS sequence"/>
</dbReference>
<dbReference type="OrthoDB" id="4248424at2"/>
<comment type="caution">
    <text evidence="2">The sequence shown here is derived from an EMBL/GenBank/DDBJ whole genome shotgun (WGS) entry which is preliminary data.</text>
</comment>
<organism evidence="2 3">
    <name type="scientific">Streptomyces mobaraensis</name>
    <name type="common">Streptoverticillium mobaraense</name>
    <dbReference type="NCBI Taxonomy" id="35621"/>
    <lineage>
        <taxon>Bacteria</taxon>
        <taxon>Bacillati</taxon>
        <taxon>Actinomycetota</taxon>
        <taxon>Actinomycetes</taxon>
        <taxon>Kitasatosporales</taxon>
        <taxon>Streptomycetaceae</taxon>
        <taxon>Streptomyces</taxon>
    </lineage>
</organism>
<accession>A0A5N5WBU5</accession>
<gene>
    <name evidence="2" type="ORF">FRZ00_07445</name>
</gene>
<evidence type="ECO:0000313" key="3">
    <source>
        <dbReference type="Proteomes" id="UP000327000"/>
    </source>
</evidence>
<reference evidence="2 3" key="1">
    <citation type="journal article" date="2019" name="Microb. Cell Fact.">
        <title>Exploring novel herbicidin analogues by transcriptional regulator overexpression and MS/MS molecular networking.</title>
        <authorList>
            <person name="Shi Y."/>
            <person name="Gu R."/>
            <person name="Li Y."/>
            <person name="Wang X."/>
            <person name="Ren W."/>
            <person name="Li X."/>
            <person name="Wang L."/>
            <person name="Xie Y."/>
            <person name="Hong B."/>
        </authorList>
    </citation>
    <scope>NUCLEOTIDE SEQUENCE [LARGE SCALE GENOMIC DNA]</scope>
    <source>
        <strain evidence="2 3">US-43</strain>
    </source>
</reference>
<dbReference type="EMBL" id="VOKX01000010">
    <property type="protein sequence ID" value="KAB7849245.1"/>
    <property type="molecule type" value="Genomic_DNA"/>
</dbReference>
<keyword evidence="3" id="KW-1185">Reference proteome</keyword>